<evidence type="ECO:0000313" key="8">
    <source>
        <dbReference type="EMBL" id="CAK9165147.1"/>
    </source>
</evidence>
<keyword evidence="9" id="KW-1185">Reference proteome</keyword>
<feature type="binding site" description="axial binding residue" evidence="5">
    <location>
        <position position="439"/>
    </location>
    <ligand>
        <name>heme</name>
        <dbReference type="ChEBI" id="CHEBI:30413"/>
    </ligand>
    <ligandPart>
        <name>Fe</name>
        <dbReference type="ChEBI" id="CHEBI:18248"/>
    </ligandPart>
</feature>
<comment type="caution">
    <text evidence="8">The sequence shown here is derived from an EMBL/GenBank/DDBJ whole genome shotgun (WGS) entry which is preliminary data.</text>
</comment>
<reference evidence="8 9" key="1">
    <citation type="submission" date="2024-02" db="EMBL/GenBank/DDBJ databases">
        <authorList>
            <person name="Vignale AGUSTIN F."/>
            <person name="Sosa J E."/>
            <person name="Modenutti C."/>
        </authorList>
    </citation>
    <scope>NUCLEOTIDE SEQUENCE [LARGE SCALE GENOMIC DNA]</scope>
</reference>
<evidence type="ECO:0000256" key="5">
    <source>
        <dbReference type="PIRSR" id="PIRSR602401-1"/>
    </source>
</evidence>
<dbReference type="AlphaFoldDB" id="A0ABC8TD67"/>
<comment type="cofactor">
    <cofactor evidence="5">
        <name>heme</name>
        <dbReference type="ChEBI" id="CHEBI:30413"/>
    </cofactor>
</comment>
<dbReference type="InterPro" id="IPR036396">
    <property type="entry name" value="Cyt_P450_sf"/>
</dbReference>
<dbReference type="PRINTS" id="PR00463">
    <property type="entry name" value="EP450I"/>
</dbReference>
<dbReference type="SUPFAM" id="SSF48264">
    <property type="entry name" value="Cytochrome P450"/>
    <property type="match status" value="1"/>
</dbReference>
<dbReference type="GO" id="GO:0004497">
    <property type="term" value="F:monooxygenase activity"/>
    <property type="evidence" value="ECO:0007669"/>
    <property type="project" value="UniProtKB-KW"/>
</dbReference>
<accession>A0ABC8TD67</accession>
<evidence type="ECO:0000256" key="2">
    <source>
        <dbReference type="ARBA" id="ARBA00022723"/>
    </source>
</evidence>
<evidence type="ECO:0000313" key="9">
    <source>
        <dbReference type="Proteomes" id="UP001642360"/>
    </source>
</evidence>
<dbReference type="InterPro" id="IPR017972">
    <property type="entry name" value="Cyt_P450_CS"/>
</dbReference>
<dbReference type="FunFam" id="1.10.630.10:FF:000007">
    <property type="entry name" value="Cytochrome P450 76C4"/>
    <property type="match status" value="1"/>
</dbReference>
<dbReference type="PANTHER" id="PTHR47950:SF44">
    <property type="entry name" value="CYTOCHROME P450, FAMILY 76, SUBFAMILY C, POLYPEPTIDE 5-RELATED"/>
    <property type="match status" value="1"/>
</dbReference>
<dbReference type="PROSITE" id="PS00086">
    <property type="entry name" value="CYTOCHROME_P450"/>
    <property type="match status" value="1"/>
</dbReference>
<keyword evidence="5 6" id="KW-0349">Heme</keyword>
<keyword evidence="7" id="KW-0732">Signal</keyword>
<dbReference type="Gene3D" id="1.10.630.10">
    <property type="entry name" value="Cytochrome P450"/>
    <property type="match status" value="1"/>
</dbReference>
<sequence length="496" mass="55764">MDFIASLLALTFVLACIHVLKHSSYRRQPGPPGPYPFPIIGNIFQLGHKPHLSLATLSKTYGPLMSLQLGTITTMVVSSPKIAKEVLQKHDQVFSGRPVPHAITALDHNTVSMAWLPAEKQWRNLRKICKEHLFSSQRLNASQVLRREKVQELLDYIHECCIRSQAVDIGRVAFTTTLNLISNTIFSIDLAHLHDSNGSQVPKDIVWGLMEYVGKPNLADYFPVLRLIDPQGILKQGQIYFEKLSVIFDGIINRRIESRSSSSSRSNDLLETLLDLSQKNDSELSYKDMKHMFVDLFVAGTDTTTTTVEWAMAELLQNPTIMARARTELEQVIGKEGGAVQESDIARLPYLQAVVKETFRLHPPAPFLVPHKAESDTKINGYIVPKNAQILINLWAIGRDSSIWSNPDSFVPERFLESEIDFRGQDFELIPFGAGRRICPGLPLAHRMVHLILASLLHCFDWKVEDGMIPKEVDMSDKFGLTLSKAVPPKAYPIKV</sequence>
<organism evidence="8 9">
    <name type="scientific">Ilex paraguariensis</name>
    <name type="common">yerba mate</name>
    <dbReference type="NCBI Taxonomy" id="185542"/>
    <lineage>
        <taxon>Eukaryota</taxon>
        <taxon>Viridiplantae</taxon>
        <taxon>Streptophyta</taxon>
        <taxon>Embryophyta</taxon>
        <taxon>Tracheophyta</taxon>
        <taxon>Spermatophyta</taxon>
        <taxon>Magnoliopsida</taxon>
        <taxon>eudicotyledons</taxon>
        <taxon>Gunneridae</taxon>
        <taxon>Pentapetalae</taxon>
        <taxon>asterids</taxon>
        <taxon>campanulids</taxon>
        <taxon>Aquifoliales</taxon>
        <taxon>Aquifoliaceae</taxon>
        <taxon>Ilex</taxon>
    </lineage>
</organism>
<dbReference type="PANTHER" id="PTHR47950">
    <property type="entry name" value="CYTOCHROME P450, FAMILY 76, SUBFAMILY C, POLYPEPTIDE 5-RELATED"/>
    <property type="match status" value="1"/>
</dbReference>
<protein>
    <recommendedName>
        <fullName evidence="10">Cytochrome P450 76AD1-like protein</fullName>
    </recommendedName>
</protein>
<keyword evidence="4 5" id="KW-0408">Iron</keyword>
<evidence type="ECO:0008006" key="10">
    <source>
        <dbReference type="Google" id="ProtNLM"/>
    </source>
</evidence>
<gene>
    <name evidence="8" type="ORF">ILEXP_LOCUS34295</name>
</gene>
<feature type="chain" id="PRO_5044822736" description="Cytochrome P450 76AD1-like protein" evidence="7">
    <location>
        <begin position="16"/>
        <end position="496"/>
    </location>
</feature>
<evidence type="ECO:0000256" key="3">
    <source>
        <dbReference type="ARBA" id="ARBA00023002"/>
    </source>
</evidence>
<dbReference type="Pfam" id="PF00067">
    <property type="entry name" value="p450"/>
    <property type="match status" value="1"/>
</dbReference>
<comment type="similarity">
    <text evidence="1 6">Belongs to the cytochrome P450 family.</text>
</comment>
<keyword evidence="6" id="KW-0503">Monooxygenase</keyword>
<evidence type="ECO:0000256" key="7">
    <source>
        <dbReference type="SAM" id="SignalP"/>
    </source>
</evidence>
<dbReference type="Proteomes" id="UP001642360">
    <property type="component" value="Unassembled WGS sequence"/>
</dbReference>
<dbReference type="PRINTS" id="PR00385">
    <property type="entry name" value="P450"/>
</dbReference>
<dbReference type="CDD" id="cd11073">
    <property type="entry name" value="CYP76-like"/>
    <property type="match status" value="1"/>
</dbReference>
<keyword evidence="2 5" id="KW-0479">Metal-binding</keyword>
<feature type="signal peptide" evidence="7">
    <location>
        <begin position="1"/>
        <end position="15"/>
    </location>
</feature>
<dbReference type="InterPro" id="IPR001128">
    <property type="entry name" value="Cyt_P450"/>
</dbReference>
<name>A0ABC8TD67_9AQUA</name>
<dbReference type="EMBL" id="CAUOFW020004332">
    <property type="protein sequence ID" value="CAK9165147.1"/>
    <property type="molecule type" value="Genomic_DNA"/>
</dbReference>
<evidence type="ECO:0000256" key="1">
    <source>
        <dbReference type="ARBA" id="ARBA00010617"/>
    </source>
</evidence>
<keyword evidence="3 6" id="KW-0560">Oxidoreductase</keyword>
<evidence type="ECO:0000256" key="4">
    <source>
        <dbReference type="ARBA" id="ARBA00023004"/>
    </source>
</evidence>
<proteinExistence type="inferred from homology"/>
<evidence type="ECO:0000256" key="6">
    <source>
        <dbReference type="RuleBase" id="RU000461"/>
    </source>
</evidence>
<dbReference type="InterPro" id="IPR002401">
    <property type="entry name" value="Cyt_P450_E_grp-I"/>
</dbReference>
<dbReference type="GO" id="GO:0046872">
    <property type="term" value="F:metal ion binding"/>
    <property type="evidence" value="ECO:0007669"/>
    <property type="project" value="UniProtKB-KW"/>
</dbReference>